<gene>
    <name evidence="2" type="ORF">AFUS01_LOCUS38244</name>
</gene>
<evidence type="ECO:0000313" key="3">
    <source>
        <dbReference type="Proteomes" id="UP000708208"/>
    </source>
</evidence>
<reference evidence="2" key="1">
    <citation type="submission" date="2021-06" db="EMBL/GenBank/DDBJ databases">
        <authorList>
            <person name="Hodson N. C."/>
            <person name="Mongue J. A."/>
            <person name="Jaron S. K."/>
        </authorList>
    </citation>
    <scope>NUCLEOTIDE SEQUENCE</scope>
</reference>
<feature type="region of interest" description="Disordered" evidence="1">
    <location>
        <begin position="23"/>
        <end position="61"/>
    </location>
</feature>
<comment type="caution">
    <text evidence="2">The sequence shown here is derived from an EMBL/GenBank/DDBJ whole genome shotgun (WGS) entry which is preliminary data.</text>
</comment>
<proteinExistence type="predicted"/>
<keyword evidence="3" id="KW-1185">Reference proteome</keyword>
<accession>A0A8J2LUH4</accession>
<dbReference type="AlphaFoldDB" id="A0A8J2LUH4"/>
<evidence type="ECO:0000313" key="2">
    <source>
        <dbReference type="EMBL" id="CAG7828305.1"/>
    </source>
</evidence>
<organism evidence="2 3">
    <name type="scientific">Allacma fusca</name>
    <dbReference type="NCBI Taxonomy" id="39272"/>
    <lineage>
        <taxon>Eukaryota</taxon>
        <taxon>Metazoa</taxon>
        <taxon>Ecdysozoa</taxon>
        <taxon>Arthropoda</taxon>
        <taxon>Hexapoda</taxon>
        <taxon>Collembola</taxon>
        <taxon>Symphypleona</taxon>
        <taxon>Sminthuridae</taxon>
        <taxon>Allacma</taxon>
    </lineage>
</organism>
<sequence length="61" mass="6916">EQARLFLRQLAENRLPIRYYIPAAPSGSSSEDEDNEGFAVRPVSPALAETESYSDEEEREE</sequence>
<protein>
    <submittedName>
        <fullName evidence="2">Uncharacterized protein</fullName>
    </submittedName>
</protein>
<feature type="non-terminal residue" evidence="2">
    <location>
        <position position="1"/>
    </location>
</feature>
<dbReference type="EMBL" id="CAJVCH010547048">
    <property type="protein sequence ID" value="CAG7828305.1"/>
    <property type="molecule type" value="Genomic_DNA"/>
</dbReference>
<name>A0A8J2LUH4_9HEXA</name>
<feature type="compositionally biased region" description="Acidic residues" evidence="1">
    <location>
        <begin position="52"/>
        <end position="61"/>
    </location>
</feature>
<evidence type="ECO:0000256" key="1">
    <source>
        <dbReference type="SAM" id="MobiDB-lite"/>
    </source>
</evidence>
<dbReference type="Proteomes" id="UP000708208">
    <property type="component" value="Unassembled WGS sequence"/>
</dbReference>